<evidence type="ECO:0000256" key="1">
    <source>
        <dbReference type="SAM" id="MobiDB-lite"/>
    </source>
</evidence>
<dbReference type="AlphaFoldDB" id="A0AAN4ZES4"/>
<dbReference type="Proteomes" id="UP001328107">
    <property type="component" value="Unassembled WGS sequence"/>
</dbReference>
<proteinExistence type="predicted"/>
<gene>
    <name evidence="2" type="ORF">PMAYCL1PPCAC_05835</name>
</gene>
<name>A0AAN4ZES4_9BILA</name>
<dbReference type="EMBL" id="BTRK01000002">
    <property type="protein sequence ID" value="GMR35640.1"/>
    <property type="molecule type" value="Genomic_DNA"/>
</dbReference>
<feature type="region of interest" description="Disordered" evidence="1">
    <location>
        <begin position="681"/>
        <end position="700"/>
    </location>
</feature>
<organism evidence="2 3">
    <name type="scientific">Pristionchus mayeri</name>
    <dbReference type="NCBI Taxonomy" id="1317129"/>
    <lineage>
        <taxon>Eukaryota</taxon>
        <taxon>Metazoa</taxon>
        <taxon>Ecdysozoa</taxon>
        <taxon>Nematoda</taxon>
        <taxon>Chromadorea</taxon>
        <taxon>Rhabditida</taxon>
        <taxon>Rhabditina</taxon>
        <taxon>Diplogasteromorpha</taxon>
        <taxon>Diplogasteroidea</taxon>
        <taxon>Neodiplogasteridae</taxon>
        <taxon>Pristionchus</taxon>
    </lineage>
</organism>
<protein>
    <submittedName>
        <fullName evidence="2">Uncharacterized protein</fullName>
    </submittedName>
</protein>
<keyword evidence="3" id="KW-1185">Reference proteome</keyword>
<evidence type="ECO:0000313" key="2">
    <source>
        <dbReference type="EMBL" id="GMR35640.1"/>
    </source>
</evidence>
<sequence>MSTQRKRKCARCGAQSATVRSFPSNAKAYHQRLWVNSLGLDEQASAMELDYLRSRVKDREDIRWCEKHFDSNGMPIMDDEIRDPIFDEIAAAEQQDRRRTWQPAAAAVGYRAPARMDALKGDRLKEARFLASCVVEVFQSKIVRSMDELTLWKLGKNIVNVIDHMPPVGEKADCSGLYEMCEKSKDKTQIDRLSAAICALLIHMLKERERNYQPECSNPDDSTVKEEQYVDWTTSTKNPAASADEVKTESVEVNSLEGWEKRTPPIEPPLSCIQNGSRKRNGKAPLEAAVKEVPTGAEGNVKQDATSSGIGSAAADTVVKEEHADATAAAAGEAVVKEEEAAATAAASGEAIVKEEVEDEEYGQPVAPKFDLDAFAPADDAASPIKQEEEEMVFDPAAVAGDGMEIKEEELDPVDWQDTPSTSAASIEPPAPKRFRVTRIMPAAAAAKPGAYKILTVKPGVKAKEVNYRNGQSMPSSIVTKNTMRFECASCDLNTSNFTLWNNHMSRVCPLCHRNLPICLELERHWTNPPEALKCSTKCPHKACDYRSMEKEFIHHHERTHWADKNNRKVSDLKIDAKCPYCPLHLPFASTFINHMVECHSNLIPSTPRLSDDKVDSLIQSIRLQSRVMKCNGYGSSATHGICLFRCSRTHEMIRHWEKNDARHGLPSISFDYEEASDVASQKRREGYYQNNGKKLPSKR</sequence>
<reference evidence="3" key="1">
    <citation type="submission" date="2022-10" db="EMBL/GenBank/DDBJ databases">
        <title>Genome assembly of Pristionchus species.</title>
        <authorList>
            <person name="Yoshida K."/>
            <person name="Sommer R.J."/>
        </authorList>
    </citation>
    <scope>NUCLEOTIDE SEQUENCE [LARGE SCALE GENOMIC DNA]</scope>
    <source>
        <strain evidence="3">RS5460</strain>
    </source>
</reference>
<evidence type="ECO:0000313" key="3">
    <source>
        <dbReference type="Proteomes" id="UP001328107"/>
    </source>
</evidence>
<comment type="caution">
    <text evidence="2">The sequence shown here is derived from an EMBL/GenBank/DDBJ whole genome shotgun (WGS) entry which is preliminary data.</text>
</comment>
<feature type="region of interest" description="Disordered" evidence="1">
    <location>
        <begin position="260"/>
        <end position="282"/>
    </location>
</feature>
<accession>A0AAN4ZES4</accession>